<dbReference type="PROSITE" id="PS50006">
    <property type="entry name" value="FHA_DOMAIN"/>
    <property type="match status" value="3"/>
</dbReference>
<dbReference type="InterPro" id="IPR027417">
    <property type="entry name" value="P-loop_NTPase"/>
</dbReference>
<evidence type="ECO:0000256" key="2">
    <source>
        <dbReference type="ARBA" id="ARBA00022448"/>
    </source>
</evidence>
<dbReference type="SUPFAM" id="SSF52540">
    <property type="entry name" value="P-loop containing nucleoside triphosphate hydrolases"/>
    <property type="match status" value="1"/>
</dbReference>
<evidence type="ECO:0000256" key="4">
    <source>
        <dbReference type="ARBA" id="ARBA00022741"/>
    </source>
</evidence>
<feature type="domain" description="FHA" evidence="11">
    <location>
        <begin position="28"/>
        <end position="77"/>
    </location>
</feature>
<dbReference type="GO" id="GO:0016020">
    <property type="term" value="C:membrane"/>
    <property type="evidence" value="ECO:0007669"/>
    <property type="project" value="UniProtKB-SubCell"/>
</dbReference>
<dbReference type="InterPro" id="IPR000253">
    <property type="entry name" value="FHA_dom"/>
</dbReference>
<dbReference type="PANTHER" id="PTHR48041:SF139">
    <property type="entry name" value="PROTEIN SCARLET"/>
    <property type="match status" value="1"/>
</dbReference>
<feature type="region of interest" description="Disordered" evidence="9">
    <location>
        <begin position="641"/>
        <end position="662"/>
    </location>
</feature>
<feature type="domain" description="FHA" evidence="11">
    <location>
        <begin position="271"/>
        <end position="320"/>
    </location>
</feature>
<dbReference type="CDD" id="cd00060">
    <property type="entry name" value="FHA"/>
    <property type="match status" value="3"/>
</dbReference>
<keyword evidence="14" id="KW-1185">Reference proteome</keyword>
<keyword evidence="7 10" id="KW-0472">Membrane</keyword>
<feature type="transmembrane region" description="Helical" evidence="10">
    <location>
        <begin position="805"/>
        <end position="825"/>
    </location>
</feature>
<dbReference type="InterPro" id="IPR008984">
    <property type="entry name" value="SMAD_FHA_dom_sf"/>
</dbReference>
<dbReference type="InterPro" id="IPR017871">
    <property type="entry name" value="ABC_transporter-like_CS"/>
</dbReference>
<organism evidence="13">
    <name type="scientific">Longilinea arvoryzae</name>
    <dbReference type="NCBI Taxonomy" id="360412"/>
    <lineage>
        <taxon>Bacteria</taxon>
        <taxon>Bacillati</taxon>
        <taxon>Chloroflexota</taxon>
        <taxon>Anaerolineae</taxon>
        <taxon>Anaerolineales</taxon>
        <taxon>Anaerolineaceae</taxon>
        <taxon>Longilinea</taxon>
    </lineage>
</organism>
<dbReference type="AlphaFoldDB" id="A0A0S7B6I7"/>
<dbReference type="RefSeq" id="WP_075072041.1">
    <property type="nucleotide sequence ID" value="NZ_DF967972.1"/>
</dbReference>
<evidence type="ECO:0000259" key="12">
    <source>
        <dbReference type="PROSITE" id="PS50893"/>
    </source>
</evidence>
<reference evidence="13" key="1">
    <citation type="submission" date="2015-07" db="EMBL/GenBank/DDBJ databases">
        <title>Draft Genome Sequences of Anaerolinea thermolimosa IMO-1, Bellilinea caldifistulae GOMI-1, Leptolinea tardivitalis YMTK-2, Levilinea saccharolytica KIBI-1,Longilinea arvoryzae KOME-1, Previously Described as Members of the Anaerolineaceae (Chloroflexi).</title>
        <authorList>
            <person name="Sekiguchi Y."/>
            <person name="Ohashi A."/>
            <person name="Matsuura N."/>
            <person name="Tourlousse M.D."/>
        </authorList>
    </citation>
    <scope>NUCLEOTIDE SEQUENCE [LARGE SCALE GENOMIC DNA]</scope>
    <source>
        <strain evidence="13">KOME-1</strain>
    </source>
</reference>
<dbReference type="SUPFAM" id="SSF49879">
    <property type="entry name" value="SMAD/FHA domain"/>
    <property type="match status" value="3"/>
</dbReference>
<evidence type="ECO:0000256" key="1">
    <source>
        <dbReference type="ARBA" id="ARBA00004141"/>
    </source>
</evidence>
<evidence type="ECO:0000313" key="13">
    <source>
        <dbReference type="EMBL" id="GAP12631.1"/>
    </source>
</evidence>
<evidence type="ECO:0000313" key="14">
    <source>
        <dbReference type="Proteomes" id="UP000055060"/>
    </source>
</evidence>
<dbReference type="OrthoDB" id="151099at2"/>
<sequence>MEAPDQPRLVLREGQAERDSFPVDRPELIIGRDPSAEILIDSPGVSRRHARVYRQAGDIWLEDLGSRNGTFVNGERVGAPQRLNANDEIRLGQSVMLIFQQPPRAAETVLESAATQQQQIPQETVMEAISGVAATMIGDDSLLTGAPRTPPRLTITIAGEKSATYTLTQPEIRLGRASDNDIVIDSRIVSRYHAHLVKTPAGYTLNVLPEAANPILLEGRPVQASQPLENGDILRIGSLDPGLMVTLTYSEPVAAAAGEMQPIRFGEKALLQIGRDPGNDIVLSSPTVSRFHAQIERVGHRYCLRDLRSANGTFVNDQRIEKEVWLNENDTVRIGRHRFVMKQDQLDRFDDTRGLKVEAYGLNRWVRKDLNILQNISLCFQPRELVVVVGQSGGGKSTLINAIIGYKPATQGQVLVNGTNVYRNYDAVRDDMGYVPQRDIIHMGLTVYQALDYTARLRMPRDTSKAERHKRILEVLEDLDLLHRKDSPISKLSGGQQKRVSIGVELLTSPGLFFLDEPTSGLDPGTETAFMHLMRRLADQGRTIVLVTHATKNVMLADKVVFLARGGYLAWFGPPDEALAYFDSFRSEREKRVREMEFDQIYAILDDSSKGSAQEWAKRYTETPFYQKYVVEALKQAKEAHPVATPPEVKGPKTAAPKPKRKKAASGLSQFLILSARNLRILIRDRSSLILMLLAAPAVAALDFVIAPLMGSAPFDYNTGDAANGSITLFLMTIYCLLVAGLSQMREFVKEEDIYKRERLVNLQIVPYVASKVWVALLLAFYHAAAYTVIHYLAFKMPGTLADMGLVYVTMVLAAMAGMVCGLLASALAPAASSAPMVMILLLVPQIVLSGALAPVPENVSAIASTRWAFEGLIGIVGYGSDVAADPCWELPEDLRDAMTLEDKAAAGCRCMGTAIFTPGSCNFPGVGQYFVPEVDQPEVAKPADLPAKPAEPVIPDAPKAPTDQNDQVQMVQYLNALKAYQDEVTLIQNAYKDAMSLYESQAKVYQAEMEAYQEDVLKYESARNSAVERAEGVIDGVKESFGWGWVDKSNPAVFRAWLTEVWGAQGILIGVFIVIILILIKRKDNA</sequence>
<evidence type="ECO:0000256" key="5">
    <source>
        <dbReference type="ARBA" id="ARBA00022840"/>
    </source>
</evidence>
<feature type="transmembrane region" description="Helical" evidence="10">
    <location>
        <begin position="1062"/>
        <end position="1081"/>
    </location>
</feature>
<feature type="domain" description="ABC transporter" evidence="12">
    <location>
        <begin position="357"/>
        <end position="591"/>
    </location>
</feature>
<dbReference type="SMART" id="SM00240">
    <property type="entry name" value="FHA"/>
    <property type="match status" value="3"/>
</dbReference>
<dbReference type="InterPro" id="IPR003593">
    <property type="entry name" value="AAA+_ATPase"/>
</dbReference>
<proteinExistence type="predicted"/>
<dbReference type="InterPro" id="IPR013525">
    <property type="entry name" value="ABC2_TM"/>
</dbReference>
<dbReference type="GO" id="GO:0016887">
    <property type="term" value="F:ATP hydrolysis activity"/>
    <property type="evidence" value="ECO:0007669"/>
    <property type="project" value="InterPro"/>
</dbReference>
<comment type="subcellular location">
    <subcellularLocation>
        <location evidence="1">Membrane</location>
        <topology evidence="1">Multi-pass membrane protein</topology>
    </subcellularLocation>
</comment>
<feature type="transmembrane region" description="Helical" evidence="10">
    <location>
        <begin position="765"/>
        <end position="785"/>
    </location>
</feature>
<keyword evidence="5" id="KW-0067">ATP-binding</keyword>
<dbReference type="Gene3D" id="2.60.200.20">
    <property type="match status" value="3"/>
</dbReference>
<dbReference type="PANTHER" id="PTHR48041">
    <property type="entry name" value="ABC TRANSPORTER G FAMILY MEMBER 28"/>
    <property type="match status" value="1"/>
</dbReference>
<dbReference type="Pfam" id="PF00005">
    <property type="entry name" value="ABC_tran"/>
    <property type="match status" value="1"/>
</dbReference>
<feature type="transmembrane region" description="Helical" evidence="10">
    <location>
        <begin position="689"/>
        <end position="710"/>
    </location>
</feature>
<keyword evidence="4" id="KW-0547">Nucleotide-binding</keyword>
<dbReference type="Proteomes" id="UP000055060">
    <property type="component" value="Unassembled WGS sequence"/>
</dbReference>
<evidence type="ECO:0000256" key="7">
    <source>
        <dbReference type="ARBA" id="ARBA00023136"/>
    </source>
</evidence>
<dbReference type="EMBL" id="DF967972">
    <property type="protein sequence ID" value="GAP12631.1"/>
    <property type="molecule type" value="Genomic_DNA"/>
</dbReference>
<gene>
    <name evidence="13" type="ORF">LARV_00367</name>
</gene>
<evidence type="ECO:0000256" key="10">
    <source>
        <dbReference type="SAM" id="Phobius"/>
    </source>
</evidence>
<accession>A0A0S7B6I7</accession>
<feature type="transmembrane region" description="Helical" evidence="10">
    <location>
        <begin position="722"/>
        <end position="744"/>
    </location>
</feature>
<dbReference type="STRING" id="360412.LARV_00367"/>
<keyword evidence="8" id="KW-0175">Coiled coil</keyword>
<dbReference type="PROSITE" id="PS50893">
    <property type="entry name" value="ABC_TRANSPORTER_2"/>
    <property type="match status" value="1"/>
</dbReference>
<dbReference type="Pfam" id="PF00498">
    <property type="entry name" value="FHA"/>
    <property type="match status" value="3"/>
</dbReference>
<evidence type="ECO:0000256" key="9">
    <source>
        <dbReference type="SAM" id="MobiDB-lite"/>
    </source>
</evidence>
<keyword evidence="6 10" id="KW-1133">Transmembrane helix</keyword>
<dbReference type="GO" id="GO:0005524">
    <property type="term" value="F:ATP binding"/>
    <property type="evidence" value="ECO:0007669"/>
    <property type="project" value="UniProtKB-KW"/>
</dbReference>
<evidence type="ECO:0000259" key="11">
    <source>
        <dbReference type="PROSITE" id="PS50006"/>
    </source>
</evidence>
<dbReference type="GO" id="GO:0140359">
    <property type="term" value="F:ABC-type transporter activity"/>
    <property type="evidence" value="ECO:0007669"/>
    <property type="project" value="InterPro"/>
</dbReference>
<dbReference type="Gene3D" id="3.40.50.300">
    <property type="entry name" value="P-loop containing nucleotide triphosphate hydrolases"/>
    <property type="match status" value="1"/>
</dbReference>
<evidence type="ECO:0000256" key="8">
    <source>
        <dbReference type="SAM" id="Coils"/>
    </source>
</evidence>
<dbReference type="SMART" id="SM00382">
    <property type="entry name" value="AAA"/>
    <property type="match status" value="1"/>
</dbReference>
<feature type="coiled-coil region" evidence="8">
    <location>
        <begin position="996"/>
        <end position="1023"/>
    </location>
</feature>
<evidence type="ECO:0000256" key="3">
    <source>
        <dbReference type="ARBA" id="ARBA00022692"/>
    </source>
</evidence>
<name>A0A0S7B6I7_9CHLR</name>
<protein>
    <submittedName>
        <fullName evidence="13">ABC-type multidrug transport system, ATPase component</fullName>
    </submittedName>
</protein>
<feature type="domain" description="FHA" evidence="11">
    <location>
        <begin position="172"/>
        <end position="222"/>
    </location>
</feature>
<dbReference type="InterPro" id="IPR050352">
    <property type="entry name" value="ABCG_transporters"/>
</dbReference>
<evidence type="ECO:0000256" key="6">
    <source>
        <dbReference type="ARBA" id="ARBA00022989"/>
    </source>
</evidence>
<keyword evidence="3 10" id="KW-0812">Transmembrane</keyword>
<dbReference type="Pfam" id="PF01061">
    <property type="entry name" value="ABC2_membrane"/>
    <property type="match status" value="1"/>
</dbReference>
<keyword evidence="2" id="KW-0813">Transport</keyword>
<dbReference type="InterPro" id="IPR003439">
    <property type="entry name" value="ABC_transporter-like_ATP-bd"/>
</dbReference>
<dbReference type="PROSITE" id="PS00211">
    <property type="entry name" value="ABC_TRANSPORTER_1"/>
    <property type="match status" value="1"/>
</dbReference>